<gene>
    <name evidence="1" type="ORF">METZ01_LOCUS388375</name>
</gene>
<proteinExistence type="predicted"/>
<dbReference type="EMBL" id="UINC01145412">
    <property type="protein sequence ID" value="SVD35521.1"/>
    <property type="molecule type" value="Genomic_DNA"/>
</dbReference>
<organism evidence="1">
    <name type="scientific">marine metagenome</name>
    <dbReference type="NCBI Taxonomy" id="408172"/>
    <lineage>
        <taxon>unclassified sequences</taxon>
        <taxon>metagenomes</taxon>
        <taxon>ecological metagenomes</taxon>
    </lineage>
</organism>
<feature type="non-terminal residue" evidence="1">
    <location>
        <position position="29"/>
    </location>
</feature>
<protein>
    <submittedName>
        <fullName evidence="1">Uncharacterized protein</fullName>
    </submittedName>
</protein>
<reference evidence="1" key="1">
    <citation type="submission" date="2018-05" db="EMBL/GenBank/DDBJ databases">
        <authorList>
            <person name="Lanie J.A."/>
            <person name="Ng W.-L."/>
            <person name="Kazmierczak K.M."/>
            <person name="Andrzejewski T.M."/>
            <person name="Davidsen T.M."/>
            <person name="Wayne K.J."/>
            <person name="Tettelin H."/>
            <person name="Glass J.I."/>
            <person name="Rusch D."/>
            <person name="Podicherti R."/>
            <person name="Tsui H.-C.T."/>
            <person name="Winkler M.E."/>
        </authorList>
    </citation>
    <scope>NUCLEOTIDE SEQUENCE</scope>
</reference>
<sequence length="29" mass="3382">MKTLNFIADTESSILQRICVAVHNQYVWT</sequence>
<accession>A0A382UPC5</accession>
<name>A0A382UPC5_9ZZZZ</name>
<evidence type="ECO:0000313" key="1">
    <source>
        <dbReference type="EMBL" id="SVD35521.1"/>
    </source>
</evidence>
<dbReference type="AlphaFoldDB" id="A0A382UPC5"/>